<keyword evidence="6" id="KW-0378">Hydrolase</keyword>
<dbReference type="InterPro" id="IPR027417">
    <property type="entry name" value="P-loop_NTPase"/>
</dbReference>
<dbReference type="OrthoDB" id="9810236at2"/>
<gene>
    <name evidence="12" type="ORF">SAMN02745673_04598</name>
</gene>
<dbReference type="EMBL" id="FUWS01000016">
    <property type="protein sequence ID" value="SKA36536.1"/>
    <property type="molecule type" value="Genomic_DNA"/>
</dbReference>
<dbReference type="Pfam" id="PF00270">
    <property type="entry name" value="DEAD"/>
    <property type="match status" value="1"/>
</dbReference>
<dbReference type="CDD" id="cd09641">
    <property type="entry name" value="Cas3''_I"/>
    <property type="match status" value="1"/>
</dbReference>
<dbReference type="InterPro" id="IPR011545">
    <property type="entry name" value="DEAD/DEAH_box_helicase_dom"/>
</dbReference>
<dbReference type="PROSITE" id="PS51643">
    <property type="entry name" value="HD_CAS3"/>
    <property type="match status" value="1"/>
</dbReference>
<dbReference type="PANTHER" id="PTHR47963:SF9">
    <property type="entry name" value="CRISPR-ASSOCIATED ENDONUCLEASE_HELICASE CAS3"/>
    <property type="match status" value="1"/>
</dbReference>
<evidence type="ECO:0000313" key="13">
    <source>
        <dbReference type="Proteomes" id="UP000190637"/>
    </source>
</evidence>
<dbReference type="Gene3D" id="1.10.3210.30">
    <property type="match status" value="1"/>
</dbReference>
<dbReference type="InterPro" id="IPR006483">
    <property type="entry name" value="CRISPR-assoc_Cas3_HD"/>
</dbReference>
<evidence type="ECO:0000256" key="6">
    <source>
        <dbReference type="ARBA" id="ARBA00022801"/>
    </source>
</evidence>
<keyword evidence="7 12" id="KW-0347">Helicase</keyword>
<evidence type="ECO:0000256" key="3">
    <source>
        <dbReference type="ARBA" id="ARBA00022722"/>
    </source>
</evidence>
<dbReference type="Pfam" id="PF22590">
    <property type="entry name" value="Cas3-like_C_2"/>
    <property type="match status" value="1"/>
</dbReference>
<organism evidence="12 13">
    <name type="scientific">Marinactinospora thermotolerans DSM 45154</name>
    <dbReference type="NCBI Taxonomy" id="1122192"/>
    <lineage>
        <taxon>Bacteria</taxon>
        <taxon>Bacillati</taxon>
        <taxon>Actinomycetota</taxon>
        <taxon>Actinomycetes</taxon>
        <taxon>Streptosporangiales</taxon>
        <taxon>Nocardiopsidaceae</taxon>
        <taxon>Marinactinospora</taxon>
    </lineage>
</organism>
<dbReference type="NCBIfam" id="TIGR01596">
    <property type="entry name" value="cas3_HD"/>
    <property type="match status" value="1"/>
</dbReference>
<dbReference type="GO" id="GO:0003724">
    <property type="term" value="F:RNA helicase activity"/>
    <property type="evidence" value="ECO:0007669"/>
    <property type="project" value="TreeGrafter"/>
</dbReference>
<evidence type="ECO:0000313" key="12">
    <source>
        <dbReference type="EMBL" id="SKA36536.1"/>
    </source>
</evidence>
<dbReference type="CDD" id="cd17930">
    <property type="entry name" value="DEXHc_cas3"/>
    <property type="match status" value="1"/>
</dbReference>
<evidence type="ECO:0000259" key="11">
    <source>
        <dbReference type="PROSITE" id="PS51643"/>
    </source>
</evidence>
<dbReference type="SMART" id="SM00487">
    <property type="entry name" value="DEXDc"/>
    <property type="match status" value="1"/>
</dbReference>
<keyword evidence="12" id="KW-0255">Endonuclease</keyword>
<evidence type="ECO:0000256" key="9">
    <source>
        <dbReference type="ARBA" id="ARBA00023118"/>
    </source>
</evidence>
<reference evidence="12 13" key="1">
    <citation type="submission" date="2017-02" db="EMBL/GenBank/DDBJ databases">
        <authorList>
            <person name="Peterson S.W."/>
        </authorList>
    </citation>
    <scope>NUCLEOTIDE SEQUENCE [LARGE SCALE GENOMIC DNA]</scope>
    <source>
        <strain evidence="12 13">DSM 45154</strain>
    </source>
</reference>
<dbReference type="GO" id="GO:0016787">
    <property type="term" value="F:hydrolase activity"/>
    <property type="evidence" value="ECO:0007669"/>
    <property type="project" value="UniProtKB-KW"/>
</dbReference>
<dbReference type="SUPFAM" id="SSF52540">
    <property type="entry name" value="P-loop containing nucleoside triphosphate hydrolases"/>
    <property type="match status" value="1"/>
</dbReference>
<dbReference type="AlphaFoldDB" id="A0A1T4T7X3"/>
<dbReference type="PROSITE" id="PS51192">
    <property type="entry name" value="HELICASE_ATP_BIND_1"/>
    <property type="match status" value="1"/>
</dbReference>
<evidence type="ECO:0000259" key="10">
    <source>
        <dbReference type="PROSITE" id="PS51192"/>
    </source>
</evidence>
<dbReference type="GO" id="GO:0004519">
    <property type="term" value="F:endonuclease activity"/>
    <property type="evidence" value="ECO:0007669"/>
    <property type="project" value="UniProtKB-KW"/>
</dbReference>
<dbReference type="GO" id="GO:0046872">
    <property type="term" value="F:metal ion binding"/>
    <property type="evidence" value="ECO:0007669"/>
    <property type="project" value="UniProtKB-KW"/>
</dbReference>
<comment type="similarity">
    <text evidence="1">In the N-terminal section; belongs to the CRISPR-associated nuclease Cas3-HD family.</text>
</comment>
<evidence type="ECO:0000256" key="5">
    <source>
        <dbReference type="ARBA" id="ARBA00022741"/>
    </source>
</evidence>
<dbReference type="InterPro" id="IPR014001">
    <property type="entry name" value="Helicase_ATP-bd"/>
</dbReference>
<dbReference type="STRING" id="1122192.SAMN02745673_04598"/>
<name>A0A1T4T7X3_9ACTN</name>
<dbReference type="Proteomes" id="UP000190637">
    <property type="component" value="Unassembled WGS sequence"/>
</dbReference>
<dbReference type="InterPro" id="IPR038257">
    <property type="entry name" value="CRISPR-assoc_Cas3_HD_sf"/>
</dbReference>
<dbReference type="InterPro" id="IPR054712">
    <property type="entry name" value="Cas3-like_dom"/>
</dbReference>
<evidence type="ECO:0000256" key="7">
    <source>
        <dbReference type="ARBA" id="ARBA00022806"/>
    </source>
</evidence>
<keyword evidence="4" id="KW-0479">Metal-binding</keyword>
<dbReference type="GO" id="GO:0005524">
    <property type="term" value="F:ATP binding"/>
    <property type="evidence" value="ECO:0007669"/>
    <property type="project" value="UniProtKB-KW"/>
</dbReference>
<dbReference type="RefSeq" id="WP_078763824.1">
    <property type="nucleotide sequence ID" value="NZ_FUWS01000016.1"/>
</dbReference>
<evidence type="ECO:0000256" key="2">
    <source>
        <dbReference type="ARBA" id="ARBA00009046"/>
    </source>
</evidence>
<keyword evidence="9" id="KW-0051">Antiviral defense</keyword>
<dbReference type="Pfam" id="PF18019">
    <property type="entry name" value="Cas3_HD"/>
    <property type="match status" value="1"/>
</dbReference>
<protein>
    <submittedName>
        <fullName evidence="12">CRISPR-associated endonuclease/helicase Cas3</fullName>
    </submittedName>
</protein>
<feature type="domain" description="HD Cas3-type" evidence="11">
    <location>
        <begin position="10"/>
        <end position="175"/>
    </location>
</feature>
<feature type="domain" description="Helicase ATP-binding" evidence="10">
    <location>
        <begin position="242"/>
        <end position="417"/>
    </location>
</feature>
<dbReference type="PANTHER" id="PTHR47963">
    <property type="entry name" value="DEAD-BOX ATP-DEPENDENT RNA HELICASE 47, MITOCHONDRIAL"/>
    <property type="match status" value="1"/>
</dbReference>
<dbReference type="GO" id="GO:0003723">
    <property type="term" value="F:RNA binding"/>
    <property type="evidence" value="ECO:0007669"/>
    <property type="project" value="TreeGrafter"/>
</dbReference>
<dbReference type="GO" id="GO:0051607">
    <property type="term" value="P:defense response to virus"/>
    <property type="evidence" value="ECO:0007669"/>
    <property type="project" value="UniProtKB-KW"/>
</dbReference>
<dbReference type="Gene3D" id="3.40.50.300">
    <property type="entry name" value="P-loop containing nucleotide triphosphate hydrolases"/>
    <property type="match status" value="2"/>
</dbReference>
<keyword evidence="3" id="KW-0540">Nuclease</keyword>
<evidence type="ECO:0000256" key="1">
    <source>
        <dbReference type="ARBA" id="ARBA00006847"/>
    </source>
</evidence>
<keyword evidence="5" id="KW-0547">Nucleotide-binding</keyword>
<dbReference type="InterPro" id="IPR006474">
    <property type="entry name" value="Helicase_Cas3_CRISPR-ass_core"/>
</dbReference>
<sequence length="732" mass="79801">MELWGHSADEWGRRHRLEDHLRGTQERARRHAEVFGAGELAAYLGIVHDVGKGACSWQNGLLRAEASGGRVGVPHKHAGTWLADKAGLDVFSGVVFGHHGGLPSKAGLEAALDEADNEQSSLVQEAIDRVAARVPEILDGPDFPVWLEEAAARDPLVVEVLVRMVFSAVVDADFLDTEEHFAAAPRREHPVRACDLAERFEEGLRAKLARRKPTPVDGIRRRVYAQAVAAAEGPQGFYRLPAPTGSGKTFAAAGFALHHAHRHGLRRVIVAVPFTAITEQNAQEYRDLLDRQGEEPVVLEHHSGVDLDDGDDAPEHRWAKLAAENWDAPFVVTTTVRLFESLFDRRPAATRRLHNLAGSVIVLDEVQSLPDGMLVPILSMLRTLTEHFGVTVLLASATQPAFFELSPLRDISARDIITEPAPLYAELSRVDYEWWCDPAPSLQQVAERAARCASVLVVCNTTAQAGELHQKIQRERGAGKGPVLHLSTRMVALHRKKTIEEIAGLNAAGAPVAVVSTQLVEAGVDLDFPEVFRAFATAEAMQQAAGRCNRSGHLDKGRVVVFEVAGEDGRLRTGGEFVYGAALGATRAYFGPGRALPDDLEALSRYYPVRFTGKGVEKRGEEIQKARTDCDFPKTAALFRMIEEHTVPVVVPHAVPEAESRVRQVIGLLRRGVPAGGLLRELRPYLATLPKGAVGRQAAGLLAPVAGDLCEWLGDYDPLRGIELSDSQEYVL</sequence>
<dbReference type="InterPro" id="IPR050547">
    <property type="entry name" value="DEAD_box_RNA_helicases"/>
</dbReference>
<evidence type="ECO:0000256" key="8">
    <source>
        <dbReference type="ARBA" id="ARBA00022840"/>
    </source>
</evidence>
<keyword evidence="13" id="KW-1185">Reference proteome</keyword>
<proteinExistence type="inferred from homology"/>
<evidence type="ECO:0000256" key="4">
    <source>
        <dbReference type="ARBA" id="ARBA00022723"/>
    </source>
</evidence>
<dbReference type="NCBIfam" id="TIGR01587">
    <property type="entry name" value="cas3_core"/>
    <property type="match status" value="1"/>
</dbReference>
<comment type="similarity">
    <text evidence="2">In the central section; belongs to the CRISPR-associated helicase Cas3 family.</text>
</comment>
<keyword evidence="8" id="KW-0067">ATP-binding</keyword>
<accession>A0A1T4T7X3</accession>